<gene>
    <name evidence="3" type="ORF">OEZ85_001883</name>
</gene>
<accession>A0ABY8U3I7</accession>
<dbReference type="Gene3D" id="1.20.120.520">
    <property type="entry name" value="nmb1532 protein domain like"/>
    <property type="match status" value="1"/>
</dbReference>
<organism evidence="3 4">
    <name type="scientific">Tetradesmus obliquus</name>
    <name type="common">Green alga</name>
    <name type="synonym">Acutodesmus obliquus</name>
    <dbReference type="NCBI Taxonomy" id="3088"/>
    <lineage>
        <taxon>Eukaryota</taxon>
        <taxon>Viridiplantae</taxon>
        <taxon>Chlorophyta</taxon>
        <taxon>core chlorophytes</taxon>
        <taxon>Chlorophyceae</taxon>
        <taxon>CS clade</taxon>
        <taxon>Sphaeropleales</taxon>
        <taxon>Scenedesmaceae</taxon>
        <taxon>Tetradesmus</taxon>
    </lineage>
</organism>
<protein>
    <recommendedName>
        <fullName evidence="2">Hemerythrin-like domain-containing protein</fullName>
    </recommendedName>
</protein>
<dbReference type="EMBL" id="CP126213">
    <property type="protein sequence ID" value="WIA15203.1"/>
    <property type="molecule type" value="Genomic_DNA"/>
</dbReference>
<feature type="compositionally biased region" description="Acidic residues" evidence="1">
    <location>
        <begin position="28"/>
        <end position="41"/>
    </location>
</feature>
<feature type="region of interest" description="Disordered" evidence="1">
    <location>
        <begin position="270"/>
        <end position="291"/>
    </location>
</feature>
<dbReference type="PANTHER" id="PTHR35585">
    <property type="entry name" value="HHE DOMAIN PROTEIN (AFU_ORTHOLOGUE AFUA_4G00730)"/>
    <property type="match status" value="1"/>
</dbReference>
<evidence type="ECO:0000259" key="2">
    <source>
        <dbReference type="Pfam" id="PF01814"/>
    </source>
</evidence>
<feature type="region of interest" description="Disordered" evidence="1">
    <location>
        <begin position="1"/>
        <end position="55"/>
    </location>
</feature>
<reference evidence="3 4" key="1">
    <citation type="submission" date="2023-05" db="EMBL/GenBank/DDBJ databases">
        <title>A 100% complete, gapless, phased diploid assembly of the Scenedesmus obliquus UTEX 3031 genome.</title>
        <authorList>
            <person name="Biondi T.C."/>
            <person name="Hanschen E.R."/>
            <person name="Kwon T."/>
            <person name="Eng W."/>
            <person name="Kruse C.P.S."/>
            <person name="Koehler S.I."/>
            <person name="Kunde Y."/>
            <person name="Gleasner C.D."/>
            <person name="You Mak K.T."/>
            <person name="Polle J."/>
            <person name="Hovde B.T."/>
            <person name="Starkenburg S.R."/>
        </authorList>
    </citation>
    <scope>NUCLEOTIDE SEQUENCE [LARGE SCALE GENOMIC DNA]</scope>
    <source>
        <strain evidence="3 4">DOE0152z</strain>
    </source>
</reference>
<evidence type="ECO:0000313" key="3">
    <source>
        <dbReference type="EMBL" id="WIA15203.1"/>
    </source>
</evidence>
<evidence type="ECO:0000256" key="1">
    <source>
        <dbReference type="SAM" id="MobiDB-lite"/>
    </source>
</evidence>
<sequence length="291" mass="32893">MEAVAQYNEIRAGEKQEQQVEAAPAGVDEAEGDEDFEEAKEEPEGYVPPADEDTTSIMSIVPNDHDRIKGLYRRYKGPTDTPLAKQWTNSMRLCCARLDDKGYHAEPLCCPCRIKGLYRRYKDPTDTPHQRQLLALQLLRELAVHCAAEEAVLYPAVAEAVEQHMSEHAVDEHDSLKLFSADLEGMTFGDQAYEDKMHQLMETFLEHIHEEEHVMLPALRDELEEAQLRDLGRRFEAAKQHMPTRAHPDVKHTSHVDDATVLRDAAKDAAQFNGTPPAIGSPSTEVLREEQ</sequence>
<dbReference type="Proteomes" id="UP001244341">
    <property type="component" value="Chromosome 6b"/>
</dbReference>
<proteinExistence type="predicted"/>
<feature type="domain" description="Hemerythrin-like" evidence="2">
    <location>
        <begin position="127"/>
        <end position="219"/>
    </location>
</feature>
<dbReference type="PANTHER" id="PTHR35585:SF1">
    <property type="entry name" value="HHE DOMAIN PROTEIN (AFU_ORTHOLOGUE AFUA_4G00730)"/>
    <property type="match status" value="1"/>
</dbReference>
<dbReference type="Pfam" id="PF01814">
    <property type="entry name" value="Hemerythrin"/>
    <property type="match status" value="1"/>
</dbReference>
<name>A0ABY8U3I7_TETOB</name>
<dbReference type="InterPro" id="IPR012312">
    <property type="entry name" value="Hemerythrin-like"/>
</dbReference>
<evidence type="ECO:0000313" key="4">
    <source>
        <dbReference type="Proteomes" id="UP001244341"/>
    </source>
</evidence>
<keyword evidence="4" id="KW-1185">Reference proteome</keyword>